<keyword evidence="15 19" id="KW-0961">Cell wall biogenesis/degradation</keyword>
<keyword evidence="7 19" id="KW-0963">Cytoplasm</keyword>
<dbReference type="PROSITE" id="PS01011">
    <property type="entry name" value="FOLYLPOLYGLU_SYNT_1"/>
    <property type="match status" value="1"/>
</dbReference>
<dbReference type="Proteomes" id="UP000003136">
    <property type="component" value="Unassembled WGS sequence"/>
</dbReference>
<protein>
    <recommendedName>
        <fullName evidence="6 19">UDP-N-acetylmuramoylalanine--D-glutamate ligase</fullName>
        <ecNumber evidence="5 19">6.3.2.9</ecNumber>
    </recommendedName>
    <alternativeName>
        <fullName evidence="17 19">D-glutamic acid-adding enzyme</fullName>
    </alternativeName>
    <alternativeName>
        <fullName evidence="16 19">UDP-N-acetylmuramoyl-L-alanyl-D-glutamate synthetase</fullName>
    </alternativeName>
</protein>
<evidence type="ECO:0000313" key="23">
    <source>
        <dbReference type="EMBL" id="EEC56516.1"/>
    </source>
</evidence>
<feature type="domain" description="Mur ligase central" evidence="22">
    <location>
        <begin position="114"/>
        <end position="284"/>
    </location>
</feature>
<dbReference type="Gene3D" id="3.40.50.720">
    <property type="entry name" value="NAD(P)-binding Rossmann-like Domain"/>
    <property type="match status" value="1"/>
</dbReference>
<dbReference type="GO" id="GO:0009252">
    <property type="term" value="P:peptidoglycan biosynthetic process"/>
    <property type="evidence" value="ECO:0007669"/>
    <property type="project" value="UniProtKB-UniRule"/>
</dbReference>
<organism evidence="23 24">
    <name type="scientific">[Bacteroides] pectinophilus ATCC 43243</name>
    <dbReference type="NCBI Taxonomy" id="483218"/>
    <lineage>
        <taxon>Bacteria</taxon>
        <taxon>Bacillati</taxon>
        <taxon>Bacillota</taxon>
        <taxon>Clostridia</taxon>
        <taxon>Eubacteriales</taxon>
    </lineage>
</organism>
<evidence type="ECO:0000256" key="6">
    <source>
        <dbReference type="ARBA" id="ARBA00015655"/>
    </source>
</evidence>
<dbReference type="Gene3D" id="3.90.190.20">
    <property type="entry name" value="Mur ligase, C-terminal domain"/>
    <property type="match status" value="1"/>
</dbReference>
<dbReference type="HOGENOM" id="CLU_032540_0_1_9"/>
<evidence type="ECO:0000256" key="5">
    <source>
        <dbReference type="ARBA" id="ARBA00012212"/>
    </source>
</evidence>
<evidence type="ECO:0000259" key="21">
    <source>
        <dbReference type="Pfam" id="PF02875"/>
    </source>
</evidence>
<dbReference type="NCBIfam" id="TIGR01087">
    <property type="entry name" value="murD"/>
    <property type="match status" value="1"/>
</dbReference>
<dbReference type="InterPro" id="IPR036565">
    <property type="entry name" value="Mur-like_cat_sf"/>
</dbReference>
<dbReference type="SUPFAM" id="SSF53623">
    <property type="entry name" value="MurD-like peptide ligases, catalytic domain"/>
    <property type="match status" value="1"/>
</dbReference>
<evidence type="ECO:0000256" key="15">
    <source>
        <dbReference type="ARBA" id="ARBA00023316"/>
    </source>
</evidence>
<evidence type="ECO:0000259" key="22">
    <source>
        <dbReference type="Pfam" id="PF08245"/>
    </source>
</evidence>
<comment type="pathway">
    <text evidence="3 19 20">Cell wall biogenesis; peptidoglycan biosynthesis.</text>
</comment>
<keyword evidence="10 19" id="KW-0547">Nucleotide-binding</keyword>
<keyword evidence="11 19" id="KW-0067">ATP-binding</keyword>
<keyword evidence="13 19" id="KW-0573">Peptidoglycan synthesis</keyword>
<evidence type="ECO:0000256" key="2">
    <source>
        <dbReference type="ARBA" id="ARBA00004496"/>
    </source>
</evidence>
<dbReference type="InterPro" id="IPR018109">
    <property type="entry name" value="Folylpolyglutamate_synth_CS"/>
</dbReference>
<evidence type="ECO:0000256" key="17">
    <source>
        <dbReference type="ARBA" id="ARBA00032324"/>
    </source>
</evidence>
<dbReference type="InterPro" id="IPR013221">
    <property type="entry name" value="Mur_ligase_cen"/>
</dbReference>
<evidence type="ECO:0000256" key="14">
    <source>
        <dbReference type="ARBA" id="ARBA00023306"/>
    </source>
</evidence>
<keyword evidence="24" id="KW-1185">Reference proteome</keyword>
<keyword evidence="8 19" id="KW-0436">Ligase</keyword>
<comment type="function">
    <text evidence="1 19 20">Cell wall formation. Catalyzes the addition of glutamate to the nucleotide precursor UDP-N-acetylmuramoyl-L-alanine (UMA).</text>
</comment>
<dbReference type="Gene3D" id="3.40.1190.10">
    <property type="entry name" value="Mur-like, catalytic domain"/>
    <property type="match status" value="1"/>
</dbReference>
<evidence type="ECO:0000256" key="9">
    <source>
        <dbReference type="ARBA" id="ARBA00022618"/>
    </source>
</evidence>
<dbReference type="InterPro" id="IPR004101">
    <property type="entry name" value="Mur_ligase_C"/>
</dbReference>
<evidence type="ECO:0000256" key="10">
    <source>
        <dbReference type="ARBA" id="ARBA00022741"/>
    </source>
</evidence>
<evidence type="ECO:0000256" key="4">
    <source>
        <dbReference type="ARBA" id="ARBA00010416"/>
    </source>
</evidence>
<evidence type="ECO:0000256" key="19">
    <source>
        <dbReference type="HAMAP-Rule" id="MF_00639"/>
    </source>
</evidence>
<evidence type="ECO:0000256" key="16">
    <source>
        <dbReference type="ARBA" id="ARBA00030398"/>
    </source>
</evidence>
<dbReference type="UniPathway" id="UPA00219"/>
<keyword evidence="14 19" id="KW-0131">Cell cycle</keyword>
<reference evidence="23 24" key="2">
    <citation type="submission" date="2008-11" db="EMBL/GenBank/DDBJ databases">
        <authorList>
            <person name="Fulton L."/>
            <person name="Clifton S."/>
            <person name="Fulton B."/>
            <person name="Xu J."/>
            <person name="Minx P."/>
            <person name="Pepin K.H."/>
            <person name="Johnson M."/>
            <person name="Bhonagiri V."/>
            <person name="Nash W.E."/>
            <person name="Mardis E.R."/>
            <person name="Wilson R.K."/>
        </authorList>
    </citation>
    <scope>NUCLEOTIDE SEQUENCE [LARGE SCALE GENOMIC DNA]</scope>
    <source>
        <strain evidence="23 24">ATCC 43243</strain>
    </source>
</reference>
<evidence type="ECO:0000256" key="12">
    <source>
        <dbReference type="ARBA" id="ARBA00022960"/>
    </source>
</evidence>
<comment type="similarity">
    <text evidence="4 19">Belongs to the MurCDEF family.</text>
</comment>
<comment type="catalytic activity">
    <reaction evidence="18 19 20">
        <text>UDP-N-acetyl-alpha-D-muramoyl-L-alanine + D-glutamate + ATP = UDP-N-acetyl-alpha-D-muramoyl-L-alanyl-D-glutamate + ADP + phosphate + H(+)</text>
        <dbReference type="Rhea" id="RHEA:16429"/>
        <dbReference type="ChEBI" id="CHEBI:15378"/>
        <dbReference type="ChEBI" id="CHEBI:29986"/>
        <dbReference type="ChEBI" id="CHEBI:30616"/>
        <dbReference type="ChEBI" id="CHEBI:43474"/>
        <dbReference type="ChEBI" id="CHEBI:83898"/>
        <dbReference type="ChEBI" id="CHEBI:83900"/>
        <dbReference type="ChEBI" id="CHEBI:456216"/>
        <dbReference type="EC" id="6.3.2.9"/>
    </reaction>
</comment>
<evidence type="ECO:0000256" key="1">
    <source>
        <dbReference type="ARBA" id="ARBA00002734"/>
    </source>
</evidence>
<keyword evidence="12 19" id="KW-0133">Cell shape</keyword>
<dbReference type="EMBL" id="ABVQ01000037">
    <property type="protein sequence ID" value="EEC56516.1"/>
    <property type="molecule type" value="Genomic_DNA"/>
</dbReference>
<evidence type="ECO:0000313" key="24">
    <source>
        <dbReference type="Proteomes" id="UP000003136"/>
    </source>
</evidence>
<evidence type="ECO:0000256" key="3">
    <source>
        <dbReference type="ARBA" id="ARBA00004752"/>
    </source>
</evidence>
<dbReference type="eggNOG" id="COG0771">
    <property type="taxonomic scope" value="Bacteria"/>
</dbReference>
<dbReference type="PANTHER" id="PTHR43692">
    <property type="entry name" value="UDP-N-ACETYLMURAMOYLALANINE--D-GLUTAMATE LIGASE"/>
    <property type="match status" value="1"/>
</dbReference>
<evidence type="ECO:0000256" key="11">
    <source>
        <dbReference type="ARBA" id="ARBA00022840"/>
    </source>
</evidence>
<dbReference type="InterPro" id="IPR036615">
    <property type="entry name" value="Mur_ligase_C_dom_sf"/>
</dbReference>
<dbReference type="SUPFAM" id="SSF51984">
    <property type="entry name" value="MurCD N-terminal domain"/>
    <property type="match status" value="1"/>
</dbReference>
<dbReference type="Pfam" id="PF08245">
    <property type="entry name" value="Mur_ligase_M"/>
    <property type="match status" value="1"/>
</dbReference>
<dbReference type="STRING" id="483218.BACPEC_03025"/>
<proteinExistence type="inferred from homology"/>
<dbReference type="InterPro" id="IPR005762">
    <property type="entry name" value="MurD"/>
</dbReference>
<dbReference type="GO" id="GO:0005737">
    <property type="term" value="C:cytoplasm"/>
    <property type="evidence" value="ECO:0007669"/>
    <property type="project" value="UniProtKB-SubCell"/>
</dbReference>
<feature type="domain" description="Mur ligase C-terminal" evidence="21">
    <location>
        <begin position="311"/>
        <end position="429"/>
    </location>
</feature>
<reference evidence="23 24" key="1">
    <citation type="submission" date="2008-11" db="EMBL/GenBank/DDBJ databases">
        <title>Draft genome sequence of Bacteroides pectinophilus (ATCC 43243).</title>
        <authorList>
            <person name="Sudarsanam P."/>
            <person name="Ley R."/>
            <person name="Guruge J."/>
            <person name="Turnbaugh P.J."/>
            <person name="Mahowald M."/>
            <person name="Liep D."/>
            <person name="Gordon J."/>
        </authorList>
    </citation>
    <scope>NUCLEOTIDE SEQUENCE [LARGE SCALE GENOMIC DNA]</scope>
    <source>
        <strain evidence="23 24">ATCC 43243</strain>
    </source>
</reference>
<accession>B7AWC5</accession>
<evidence type="ECO:0000256" key="13">
    <source>
        <dbReference type="ARBA" id="ARBA00022984"/>
    </source>
</evidence>
<dbReference type="HAMAP" id="MF_00639">
    <property type="entry name" value="MurD"/>
    <property type="match status" value="1"/>
</dbReference>
<dbReference type="GO" id="GO:0005524">
    <property type="term" value="F:ATP binding"/>
    <property type="evidence" value="ECO:0007669"/>
    <property type="project" value="UniProtKB-UniRule"/>
</dbReference>
<comment type="subcellular location">
    <subcellularLocation>
        <location evidence="2 19 20">Cytoplasm</location>
    </subcellularLocation>
</comment>
<name>B7AWC5_9FIRM</name>
<evidence type="ECO:0000256" key="7">
    <source>
        <dbReference type="ARBA" id="ARBA00022490"/>
    </source>
</evidence>
<dbReference type="Pfam" id="PF02875">
    <property type="entry name" value="Mur_ligase_C"/>
    <property type="match status" value="1"/>
</dbReference>
<dbReference type="PANTHER" id="PTHR43692:SF1">
    <property type="entry name" value="UDP-N-ACETYLMURAMOYLALANINE--D-GLUTAMATE LIGASE"/>
    <property type="match status" value="1"/>
</dbReference>
<evidence type="ECO:0000256" key="8">
    <source>
        <dbReference type="ARBA" id="ARBA00022598"/>
    </source>
</evidence>
<dbReference type="GO" id="GO:0008764">
    <property type="term" value="F:UDP-N-acetylmuramoylalanine-D-glutamate ligase activity"/>
    <property type="evidence" value="ECO:0007669"/>
    <property type="project" value="UniProtKB-UniRule"/>
</dbReference>
<feature type="binding site" evidence="19">
    <location>
        <begin position="116"/>
        <end position="122"/>
    </location>
    <ligand>
        <name>ATP</name>
        <dbReference type="ChEBI" id="CHEBI:30616"/>
    </ligand>
</feature>
<keyword evidence="9 19" id="KW-0132">Cell division</keyword>
<sequence>MIKHLTEFIHGLVNNKKVLILGYGREGRSTLPVVIEAGGAAVIAVADAKPVKDGLPEGVTAITGEEYLGCLNDFDVVFKSPGIVLDREINDYTCNIVSQMEVFFECFRDRIIGITGTKGKSTTTTLLYHVLKSSGKDVLLAGNIGIPVFEIADGMNDTTTAVLELSCHQLEYMDVSPHMAIYLNLHEEHLDHYGTMAKYTAAKENIYRHQKAGDKLYCLDSLRPHETLPADVYTFRCGACSGADYSLSGGTIYYKDEDNGECEYRIPVGDIKLIGEHNYFDIAFVYAACRDCGVTDEQFTRALLSYEPLPHRLQYVGTINGIKWYDDSISTIDETTIQALNTLKDADTVLIGGMDRGISYKELEQYLAHSDIKNIILMEASGKRILEEIELMKGEFESPERIHYVQHLEDAVSLAADITGAGRSCVMSPAAASYGIFRNFEERGEVFKKLVSGMEKNA</sequence>
<gene>
    <name evidence="19" type="primary">murD</name>
    <name evidence="23" type="ORF">BACPEC_03025</name>
</gene>
<dbReference type="AlphaFoldDB" id="B7AWC5"/>
<dbReference type="GO" id="GO:0071555">
    <property type="term" value="P:cell wall organization"/>
    <property type="evidence" value="ECO:0007669"/>
    <property type="project" value="UniProtKB-KW"/>
</dbReference>
<dbReference type="GO" id="GO:0051301">
    <property type="term" value="P:cell division"/>
    <property type="evidence" value="ECO:0007669"/>
    <property type="project" value="UniProtKB-KW"/>
</dbReference>
<dbReference type="GO" id="GO:0004326">
    <property type="term" value="F:tetrahydrofolylpolyglutamate synthase activity"/>
    <property type="evidence" value="ECO:0007669"/>
    <property type="project" value="InterPro"/>
</dbReference>
<dbReference type="GO" id="GO:0008360">
    <property type="term" value="P:regulation of cell shape"/>
    <property type="evidence" value="ECO:0007669"/>
    <property type="project" value="UniProtKB-KW"/>
</dbReference>
<dbReference type="EC" id="6.3.2.9" evidence="5 19"/>
<evidence type="ECO:0000256" key="20">
    <source>
        <dbReference type="RuleBase" id="RU003664"/>
    </source>
</evidence>
<dbReference type="SUPFAM" id="SSF53244">
    <property type="entry name" value="MurD-like peptide ligases, peptide-binding domain"/>
    <property type="match status" value="1"/>
</dbReference>
<evidence type="ECO:0000256" key="18">
    <source>
        <dbReference type="ARBA" id="ARBA00047632"/>
    </source>
</evidence>